<sequence>MPTLATLSFDLRIEFNAAKGPVQILVDRMLMSGDIGLGDLDRAKINWKATILAQQTMSCIVFGGSTQAKSRTTEIQSIFTELTTSILSTEIKTSTGGSSSSASRLSSIANSESTTASASELTTTNPTPDPTMSNLYSLTMSTETPSIKSWALTVSANAVPPPTTPNTTNAPGPLRTSIDDPSLAGREIFDFVMNKLTPDHRNLHVPASAQSNADKALHTGKFDLNDPSGQEALAAELLDMGLDTVDDYVKSFQDGWDYACNEALGEIFGVFCDEGAAHELVCSGLGHQENFICLRQIATGSETVTQSVTMTIGVGIASIQATTMAARPGGDIKFNINSSYQEGFIGTGGKDNAWANGACSAPSEKPGKCFKIRINGPK</sequence>
<reference evidence="2 3" key="1">
    <citation type="submission" date="2020-01" db="EMBL/GenBank/DDBJ databases">
        <title>Identification and distribution of gene clusters putatively required for synthesis of sphingolipid metabolism inhibitors in phylogenetically diverse species of the filamentous fungus Fusarium.</title>
        <authorList>
            <person name="Kim H.-S."/>
            <person name="Busman M."/>
            <person name="Brown D.W."/>
            <person name="Divon H."/>
            <person name="Uhlig S."/>
            <person name="Proctor R.H."/>
        </authorList>
    </citation>
    <scope>NUCLEOTIDE SEQUENCE [LARGE SCALE GENOMIC DNA]</scope>
    <source>
        <strain evidence="2 3">NRRL 13308</strain>
    </source>
</reference>
<organism evidence="2 3">
    <name type="scientific">Fusarium acutatum</name>
    <dbReference type="NCBI Taxonomy" id="78861"/>
    <lineage>
        <taxon>Eukaryota</taxon>
        <taxon>Fungi</taxon>
        <taxon>Dikarya</taxon>
        <taxon>Ascomycota</taxon>
        <taxon>Pezizomycotina</taxon>
        <taxon>Sordariomycetes</taxon>
        <taxon>Hypocreomycetidae</taxon>
        <taxon>Hypocreales</taxon>
        <taxon>Nectriaceae</taxon>
        <taxon>Fusarium</taxon>
        <taxon>Fusarium fujikuroi species complex</taxon>
    </lineage>
</organism>
<gene>
    <name evidence="2" type="ORF">FACUT_3506</name>
</gene>
<evidence type="ECO:0000313" key="2">
    <source>
        <dbReference type="EMBL" id="KAF4440285.1"/>
    </source>
</evidence>
<proteinExistence type="predicted"/>
<accession>A0A8H4JXW9</accession>
<keyword evidence="3" id="KW-1185">Reference proteome</keyword>
<comment type="caution">
    <text evidence="2">The sequence shown here is derived from an EMBL/GenBank/DDBJ whole genome shotgun (WGS) entry which is preliminary data.</text>
</comment>
<feature type="compositionally biased region" description="Low complexity" evidence="1">
    <location>
        <begin position="93"/>
        <end position="125"/>
    </location>
</feature>
<name>A0A8H4JXW9_9HYPO</name>
<evidence type="ECO:0000256" key="1">
    <source>
        <dbReference type="SAM" id="MobiDB-lite"/>
    </source>
</evidence>
<dbReference type="AlphaFoldDB" id="A0A8H4JXW9"/>
<evidence type="ECO:0000313" key="3">
    <source>
        <dbReference type="Proteomes" id="UP000536711"/>
    </source>
</evidence>
<dbReference type="EMBL" id="JAADJF010000076">
    <property type="protein sequence ID" value="KAF4440285.1"/>
    <property type="molecule type" value="Genomic_DNA"/>
</dbReference>
<dbReference type="Proteomes" id="UP000536711">
    <property type="component" value="Unassembled WGS sequence"/>
</dbReference>
<protein>
    <submittedName>
        <fullName evidence="2">Uncharacterized protein</fullName>
    </submittedName>
</protein>
<feature type="region of interest" description="Disordered" evidence="1">
    <location>
        <begin position="93"/>
        <end position="136"/>
    </location>
</feature>
<feature type="region of interest" description="Disordered" evidence="1">
    <location>
        <begin position="158"/>
        <end position="179"/>
    </location>
</feature>
<dbReference type="OrthoDB" id="5104854at2759"/>